<protein>
    <submittedName>
        <fullName evidence="9">AI-2E family transporter</fullName>
    </submittedName>
</protein>
<accession>A0ABU5Q5E4</accession>
<organism evidence="9 10">
    <name type="scientific">Arcicella rigui</name>
    <dbReference type="NCBI Taxonomy" id="797020"/>
    <lineage>
        <taxon>Bacteria</taxon>
        <taxon>Pseudomonadati</taxon>
        <taxon>Bacteroidota</taxon>
        <taxon>Cytophagia</taxon>
        <taxon>Cytophagales</taxon>
        <taxon>Flectobacillaceae</taxon>
        <taxon>Arcicella</taxon>
    </lineage>
</organism>
<sequence length="359" mass="39793">MTTTNVPIIKKLLLIFLIIAGLIFAKDFLMPIFIGGILATLFIPLSNFLEKKQINKGLAAFICLLSLLMIFGSIIFLVSWKISELINDAELLKEKAIDFGTHLQEYIFNHLGISLEKQSQILQSEQPSISSIMQFTLSSLSYLITNVILVLAYFFFLLYYRGHFKAFFLKLTATQQRGEMSQILSKATNVSQQYLLGMSKMIVCLWLMYGVGFSILGVKNALFFAVLCGLLEIVPFVGNITGTSLTVLVTGLHGASLSLLGGIVLTYAIVQFIQGWILEPLILGPQVKINPLFTIIALVLGELLWGISGIILAIPITAILKIVCDHIESLKPYGFLIGELESEKTESALLKKLKARFFS</sequence>
<keyword evidence="10" id="KW-1185">Reference proteome</keyword>
<keyword evidence="5 8" id="KW-0812">Transmembrane</keyword>
<keyword evidence="3" id="KW-0813">Transport</keyword>
<evidence type="ECO:0000256" key="8">
    <source>
        <dbReference type="SAM" id="Phobius"/>
    </source>
</evidence>
<evidence type="ECO:0000256" key="6">
    <source>
        <dbReference type="ARBA" id="ARBA00022989"/>
    </source>
</evidence>
<dbReference type="RefSeq" id="WP_323295146.1">
    <property type="nucleotide sequence ID" value="NZ_JAYFUM010000003.1"/>
</dbReference>
<evidence type="ECO:0000256" key="7">
    <source>
        <dbReference type="ARBA" id="ARBA00023136"/>
    </source>
</evidence>
<evidence type="ECO:0000256" key="5">
    <source>
        <dbReference type="ARBA" id="ARBA00022692"/>
    </source>
</evidence>
<reference evidence="9 10" key="1">
    <citation type="submission" date="2023-12" db="EMBL/GenBank/DDBJ databases">
        <title>Novel species of the genus Arcicella isolated from rivers.</title>
        <authorList>
            <person name="Lu H."/>
        </authorList>
    </citation>
    <scope>NUCLEOTIDE SEQUENCE [LARGE SCALE GENOMIC DNA]</scope>
    <source>
        <strain evidence="9 10">KCTC 23307</strain>
    </source>
</reference>
<dbReference type="PANTHER" id="PTHR21716">
    <property type="entry name" value="TRANSMEMBRANE PROTEIN"/>
    <property type="match status" value="1"/>
</dbReference>
<feature type="transmembrane region" description="Helical" evidence="8">
    <location>
        <begin position="293"/>
        <end position="320"/>
    </location>
</feature>
<keyword evidence="4" id="KW-1003">Cell membrane</keyword>
<dbReference type="Proteomes" id="UP001302949">
    <property type="component" value="Unassembled WGS sequence"/>
</dbReference>
<proteinExistence type="inferred from homology"/>
<gene>
    <name evidence="9" type="ORF">VB248_02460</name>
</gene>
<dbReference type="InterPro" id="IPR002549">
    <property type="entry name" value="AI-2E-like"/>
</dbReference>
<comment type="caution">
    <text evidence="9">The sequence shown here is derived from an EMBL/GenBank/DDBJ whole genome shotgun (WGS) entry which is preliminary data.</text>
</comment>
<name>A0ABU5Q5E4_9BACT</name>
<evidence type="ECO:0000256" key="1">
    <source>
        <dbReference type="ARBA" id="ARBA00004651"/>
    </source>
</evidence>
<dbReference type="PANTHER" id="PTHR21716:SF53">
    <property type="entry name" value="PERMEASE PERM-RELATED"/>
    <property type="match status" value="1"/>
</dbReference>
<feature type="transmembrane region" description="Helical" evidence="8">
    <location>
        <begin position="12"/>
        <end position="45"/>
    </location>
</feature>
<dbReference type="EMBL" id="JAYFUM010000003">
    <property type="protein sequence ID" value="MEA5137978.1"/>
    <property type="molecule type" value="Genomic_DNA"/>
</dbReference>
<feature type="transmembrane region" description="Helical" evidence="8">
    <location>
        <begin position="57"/>
        <end position="80"/>
    </location>
</feature>
<evidence type="ECO:0000256" key="3">
    <source>
        <dbReference type="ARBA" id="ARBA00022448"/>
    </source>
</evidence>
<keyword evidence="6 8" id="KW-1133">Transmembrane helix</keyword>
<feature type="transmembrane region" description="Helical" evidence="8">
    <location>
        <begin position="140"/>
        <end position="160"/>
    </location>
</feature>
<evidence type="ECO:0000313" key="9">
    <source>
        <dbReference type="EMBL" id="MEA5137978.1"/>
    </source>
</evidence>
<feature type="transmembrane region" description="Helical" evidence="8">
    <location>
        <begin position="221"/>
        <end position="240"/>
    </location>
</feature>
<feature type="transmembrane region" description="Helical" evidence="8">
    <location>
        <begin position="194"/>
        <end position="215"/>
    </location>
</feature>
<feature type="transmembrane region" description="Helical" evidence="8">
    <location>
        <begin position="252"/>
        <end position="273"/>
    </location>
</feature>
<dbReference type="Pfam" id="PF01594">
    <property type="entry name" value="AI-2E_transport"/>
    <property type="match status" value="1"/>
</dbReference>
<keyword evidence="7 8" id="KW-0472">Membrane</keyword>
<evidence type="ECO:0000313" key="10">
    <source>
        <dbReference type="Proteomes" id="UP001302949"/>
    </source>
</evidence>
<evidence type="ECO:0000256" key="2">
    <source>
        <dbReference type="ARBA" id="ARBA00009773"/>
    </source>
</evidence>
<comment type="similarity">
    <text evidence="2">Belongs to the autoinducer-2 exporter (AI-2E) (TC 2.A.86) family.</text>
</comment>
<evidence type="ECO:0000256" key="4">
    <source>
        <dbReference type="ARBA" id="ARBA00022475"/>
    </source>
</evidence>
<comment type="subcellular location">
    <subcellularLocation>
        <location evidence="1">Cell membrane</location>
        <topology evidence="1">Multi-pass membrane protein</topology>
    </subcellularLocation>
</comment>